<dbReference type="AlphaFoldDB" id="Q398U8"/>
<dbReference type="KEGG" id="bur:Bcep18194_B0899"/>
<evidence type="ECO:0000256" key="1">
    <source>
        <dbReference type="SAM" id="Phobius"/>
    </source>
</evidence>
<gene>
    <name evidence="2" type="ordered locus">Bcep18194_B0899</name>
</gene>
<organism evidence="2 3">
    <name type="scientific">Burkholderia lata (strain ATCC 17760 / DSM 23089 / LMG 22485 / NCIMB 9086 / R18194 / 383)</name>
    <dbReference type="NCBI Taxonomy" id="482957"/>
    <lineage>
        <taxon>Bacteria</taxon>
        <taxon>Pseudomonadati</taxon>
        <taxon>Pseudomonadota</taxon>
        <taxon>Betaproteobacteria</taxon>
        <taxon>Burkholderiales</taxon>
        <taxon>Burkholderiaceae</taxon>
        <taxon>Burkholderia</taxon>
        <taxon>Burkholderia cepacia complex</taxon>
    </lineage>
</organism>
<keyword evidence="1" id="KW-1133">Transmembrane helix</keyword>
<evidence type="ECO:0008006" key="4">
    <source>
        <dbReference type="Google" id="ProtNLM"/>
    </source>
</evidence>
<dbReference type="Proteomes" id="UP000002705">
    <property type="component" value="Chromosome 2"/>
</dbReference>
<evidence type="ECO:0000313" key="2">
    <source>
        <dbReference type="EMBL" id="ABB11013.1"/>
    </source>
</evidence>
<evidence type="ECO:0000313" key="3">
    <source>
        <dbReference type="Proteomes" id="UP000002705"/>
    </source>
</evidence>
<keyword evidence="1" id="KW-0812">Transmembrane</keyword>
<sequence>MAGTFDNHRTTIHHAMNRKEAKTRIAVLLSAGTRKADALAELSGQGLKDRVLARLIASRPDPERCRKNKLHIRILIALGIAQLAISLMLAYYFFATGAGNGLVLVFLALTVPLSLLFIWGFATNRVGAYHAFILLSLLQLPKTIAELGRDPSTALPSLAITVLLVGYVWFVRNRLFPDYGWLTPRKVEGRYAFVEHA</sequence>
<keyword evidence="3" id="KW-1185">Reference proteome</keyword>
<reference evidence="2" key="1">
    <citation type="submission" date="2005-10" db="EMBL/GenBank/DDBJ databases">
        <title>Complete sequence of chromosome 2 of Burkholderia sp. 383.</title>
        <authorList>
            <consortium name="US DOE Joint Genome Institute"/>
            <person name="Copeland A."/>
            <person name="Lucas S."/>
            <person name="Lapidus A."/>
            <person name="Barry K."/>
            <person name="Detter J.C."/>
            <person name="Glavina T."/>
            <person name="Hammon N."/>
            <person name="Israni S."/>
            <person name="Pitluck S."/>
            <person name="Chain P."/>
            <person name="Malfatti S."/>
            <person name="Shin M."/>
            <person name="Vergez L."/>
            <person name="Schmutz J."/>
            <person name="Larimer F."/>
            <person name="Land M."/>
            <person name="Kyrpides N."/>
            <person name="Lykidis A."/>
            <person name="Richardson P."/>
        </authorList>
    </citation>
    <scope>NUCLEOTIDE SEQUENCE [LARGE SCALE GENOMIC DNA]</scope>
    <source>
        <strain evidence="2">383</strain>
    </source>
</reference>
<feature type="transmembrane region" description="Helical" evidence="1">
    <location>
        <begin position="154"/>
        <end position="171"/>
    </location>
</feature>
<name>Q398U8_BURL3</name>
<accession>Q398U8</accession>
<proteinExistence type="predicted"/>
<dbReference type="PATRIC" id="fig|482957.22.peg.4531"/>
<feature type="transmembrane region" description="Helical" evidence="1">
    <location>
        <begin position="74"/>
        <end position="95"/>
    </location>
</feature>
<feature type="transmembrane region" description="Helical" evidence="1">
    <location>
        <begin position="101"/>
        <end position="122"/>
    </location>
</feature>
<protein>
    <recommendedName>
        <fullName evidence="4">Permease</fullName>
    </recommendedName>
</protein>
<dbReference type="EMBL" id="CP000152">
    <property type="protein sequence ID" value="ABB11013.1"/>
    <property type="molecule type" value="Genomic_DNA"/>
</dbReference>
<keyword evidence="1" id="KW-0472">Membrane</keyword>
<dbReference type="HOGENOM" id="CLU_1500782_0_0_4"/>